<dbReference type="PROSITE" id="PS51257">
    <property type="entry name" value="PROKAR_LIPOPROTEIN"/>
    <property type="match status" value="1"/>
</dbReference>
<proteinExistence type="predicted"/>
<gene>
    <name evidence="1" type="ORF">KDN34_02825</name>
</gene>
<name>A0ABX7YUU3_9GAMM</name>
<evidence type="ECO:0000313" key="2">
    <source>
        <dbReference type="Proteomes" id="UP000679575"/>
    </source>
</evidence>
<dbReference type="EMBL" id="CP073587">
    <property type="protein sequence ID" value="QUN06415.1"/>
    <property type="molecule type" value="Genomic_DNA"/>
</dbReference>
<accession>A0ABX7YUU3</accession>
<sequence>MSITKIKLFSGLVVIVGFYSTNLWACSCNNYYPERPAPEWVTRQNVTDDSFFSVGSTQCSGLKSLDEKRADDDARVAMTKMLESRVIAREQTTINNNDGVANTGYHSQVSLYSNQLLRHAAIYDRWSDKENCVVYAAISVSQQQIIEAKREQLARQQSLLIAKPICVSVTGENVTSVRMQLESLLVQQGFKLSTVGNCQVRMNADSNTLLRKSNQVLIRIQMNMQERQQILWQKQYDGKGLSYSSTTTAELSERALRDCLSDMTKDLQTLKYSEVKQ</sequence>
<organism evidence="1 2">
    <name type="scientific">Shewanella yunxiaonensis</name>
    <dbReference type="NCBI Taxonomy" id="2829809"/>
    <lineage>
        <taxon>Bacteria</taxon>
        <taxon>Pseudomonadati</taxon>
        <taxon>Pseudomonadota</taxon>
        <taxon>Gammaproteobacteria</taxon>
        <taxon>Alteromonadales</taxon>
        <taxon>Shewanellaceae</taxon>
        <taxon>Shewanella</taxon>
    </lineage>
</organism>
<dbReference type="Proteomes" id="UP000679575">
    <property type="component" value="Chromosome"/>
</dbReference>
<keyword evidence="2" id="KW-1185">Reference proteome</keyword>
<protein>
    <submittedName>
        <fullName evidence="1">Uncharacterized protein</fullName>
    </submittedName>
</protein>
<reference evidence="1 2" key="1">
    <citation type="submission" date="2021-04" db="EMBL/GenBank/DDBJ databases">
        <title>Novel species identification of genus Shewanella.</title>
        <authorList>
            <person name="Liu G."/>
        </authorList>
    </citation>
    <scope>NUCLEOTIDE SEQUENCE [LARGE SCALE GENOMIC DNA]</scope>
    <source>
        <strain evidence="1 2">FJAT-54481</strain>
    </source>
</reference>
<evidence type="ECO:0000313" key="1">
    <source>
        <dbReference type="EMBL" id="QUN06415.1"/>
    </source>
</evidence>
<dbReference type="RefSeq" id="WP_212595429.1">
    <property type="nucleotide sequence ID" value="NZ_CP073587.1"/>
</dbReference>